<organism evidence="2 3">
    <name type="scientific">Virgibacillus natechei</name>
    <dbReference type="NCBI Taxonomy" id="1216297"/>
    <lineage>
        <taxon>Bacteria</taxon>
        <taxon>Bacillati</taxon>
        <taxon>Bacillota</taxon>
        <taxon>Bacilli</taxon>
        <taxon>Bacillales</taxon>
        <taxon>Bacillaceae</taxon>
        <taxon>Virgibacillus</taxon>
    </lineage>
</organism>
<reference evidence="2 3" key="1">
    <citation type="submission" date="2021-03" db="EMBL/GenBank/DDBJ databases">
        <title>Genomic Encyclopedia of Type Strains, Phase IV (KMG-IV): sequencing the most valuable type-strain genomes for metagenomic binning, comparative biology and taxonomic classification.</title>
        <authorList>
            <person name="Goeker M."/>
        </authorList>
    </citation>
    <scope>NUCLEOTIDE SEQUENCE [LARGE SCALE GENOMIC DNA]</scope>
    <source>
        <strain evidence="2 3">DSM 25609</strain>
    </source>
</reference>
<dbReference type="RefSeq" id="WP_209464065.1">
    <property type="nucleotide sequence ID" value="NZ_CP110224.1"/>
</dbReference>
<name>A0ABS4IJ87_9BACI</name>
<evidence type="ECO:0008006" key="4">
    <source>
        <dbReference type="Google" id="ProtNLM"/>
    </source>
</evidence>
<sequence>MNTKEEVIQLIKDLPDNVSTEEIMHELYVHFKFQQGALENMNEKPDTKTKKVKTKSGKWLH</sequence>
<accession>A0ABS4IJ87</accession>
<gene>
    <name evidence="2" type="ORF">J2Z83_003118</name>
</gene>
<dbReference type="EMBL" id="JAGGKX010000019">
    <property type="protein sequence ID" value="MBP1970981.1"/>
    <property type="molecule type" value="Genomic_DNA"/>
</dbReference>
<evidence type="ECO:0000313" key="2">
    <source>
        <dbReference type="EMBL" id="MBP1970981.1"/>
    </source>
</evidence>
<evidence type="ECO:0000313" key="3">
    <source>
        <dbReference type="Proteomes" id="UP001519345"/>
    </source>
</evidence>
<keyword evidence="3" id="KW-1185">Reference proteome</keyword>
<feature type="region of interest" description="Disordered" evidence="1">
    <location>
        <begin position="40"/>
        <end position="61"/>
    </location>
</feature>
<protein>
    <recommendedName>
        <fullName evidence="4">DUF2281 domain-containing protein</fullName>
    </recommendedName>
</protein>
<evidence type="ECO:0000256" key="1">
    <source>
        <dbReference type="SAM" id="MobiDB-lite"/>
    </source>
</evidence>
<comment type="caution">
    <text evidence="2">The sequence shown here is derived from an EMBL/GenBank/DDBJ whole genome shotgun (WGS) entry which is preliminary data.</text>
</comment>
<dbReference type="Proteomes" id="UP001519345">
    <property type="component" value="Unassembled WGS sequence"/>
</dbReference>
<proteinExistence type="predicted"/>
<feature type="compositionally biased region" description="Basic residues" evidence="1">
    <location>
        <begin position="50"/>
        <end position="61"/>
    </location>
</feature>